<reference evidence="1" key="1">
    <citation type="submission" date="2021-03" db="EMBL/GenBank/DDBJ databases">
        <authorList>
            <consortium name="DOE Joint Genome Institute"/>
            <person name="Ahrendt S."/>
            <person name="Looney B.P."/>
            <person name="Miyauchi S."/>
            <person name="Morin E."/>
            <person name="Drula E."/>
            <person name="Courty P.E."/>
            <person name="Chicoki N."/>
            <person name="Fauchery L."/>
            <person name="Kohler A."/>
            <person name="Kuo A."/>
            <person name="Labutti K."/>
            <person name="Pangilinan J."/>
            <person name="Lipzen A."/>
            <person name="Riley R."/>
            <person name="Andreopoulos W."/>
            <person name="He G."/>
            <person name="Johnson J."/>
            <person name="Barry K.W."/>
            <person name="Grigoriev I.V."/>
            <person name="Nagy L."/>
            <person name="Hibbett D."/>
            <person name="Henrissat B."/>
            <person name="Matheny P.B."/>
            <person name="Labbe J."/>
            <person name="Martin F."/>
        </authorList>
    </citation>
    <scope>NUCLEOTIDE SEQUENCE</scope>
    <source>
        <strain evidence="1">HHB10654</strain>
    </source>
</reference>
<gene>
    <name evidence="1" type="ORF">BV25DRAFT_1764572</name>
</gene>
<organism evidence="1 2">
    <name type="scientific">Artomyces pyxidatus</name>
    <dbReference type="NCBI Taxonomy" id="48021"/>
    <lineage>
        <taxon>Eukaryota</taxon>
        <taxon>Fungi</taxon>
        <taxon>Dikarya</taxon>
        <taxon>Basidiomycota</taxon>
        <taxon>Agaricomycotina</taxon>
        <taxon>Agaricomycetes</taxon>
        <taxon>Russulales</taxon>
        <taxon>Auriscalpiaceae</taxon>
        <taxon>Artomyces</taxon>
    </lineage>
</organism>
<sequence>GLTLLRIAWGFGQASIGVDNVAAIRATRDMTPKSGGYLLDGLHREAEDWTEERDGDMQLLVRWVPGHLGIKGNEVVDGEAKRAAAGDEDFGSMGQDGLPAVIRGKLPIGRSAVKQAYLGTLKKRARNLFEDRDPRTGRVATRCTNLRRIDPTSPSPRFQKAIAGAQLPRRQASLLIQLRTGHVPLRRHLFTIGKVDSPTCPACGEHPESVFHFLMACP</sequence>
<dbReference type="EMBL" id="MU277311">
    <property type="protein sequence ID" value="KAI0055114.1"/>
    <property type="molecule type" value="Genomic_DNA"/>
</dbReference>
<evidence type="ECO:0000313" key="1">
    <source>
        <dbReference type="EMBL" id="KAI0055114.1"/>
    </source>
</evidence>
<name>A0ACB8SF26_9AGAM</name>
<keyword evidence="2" id="KW-1185">Reference proteome</keyword>
<evidence type="ECO:0000313" key="2">
    <source>
        <dbReference type="Proteomes" id="UP000814140"/>
    </source>
</evidence>
<reference evidence="1" key="2">
    <citation type="journal article" date="2022" name="New Phytol.">
        <title>Evolutionary transition to the ectomycorrhizal habit in the genomes of a hyperdiverse lineage of mushroom-forming fungi.</title>
        <authorList>
            <person name="Looney B."/>
            <person name="Miyauchi S."/>
            <person name="Morin E."/>
            <person name="Drula E."/>
            <person name="Courty P.E."/>
            <person name="Kohler A."/>
            <person name="Kuo A."/>
            <person name="LaButti K."/>
            <person name="Pangilinan J."/>
            <person name="Lipzen A."/>
            <person name="Riley R."/>
            <person name="Andreopoulos W."/>
            <person name="He G."/>
            <person name="Johnson J."/>
            <person name="Nolan M."/>
            <person name="Tritt A."/>
            <person name="Barry K.W."/>
            <person name="Grigoriev I.V."/>
            <person name="Nagy L.G."/>
            <person name="Hibbett D."/>
            <person name="Henrissat B."/>
            <person name="Matheny P.B."/>
            <person name="Labbe J."/>
            <person name="Martin F.M."/>
        </authorList>
    </citation>
    <scope>NUCLEOTIDE SEQUENCE</scope>
    <source>
        <strain evidence="1">HHB10654</strain>
    </source>
</reference>
<proteinExistence type="predicted"/>
<dbReference type="Proteomes" id="UP000814140">
    <property type="component" value="Unassembled WGS sequence"/>
</dbReference>
<feature type="non-terminal residue" evidence="1">
    <location>
        <position position="218"/>
    </location>
</feature>
<protein>
    <submittedName>
        <fullName evidence="1">Uncharacterized protein</fullName>
    </submittedName>
</protein>
<feature type="non-terminal residue" evidence="1">
    <location>
        <position position="1"/>
    </location>
</feature>
<comment type="caution">
    <text evidence="1">The sequence shown here is derived from an EMBL/GenBank/DDBJ whole genome shotgun (WGS) entry which is preliminary data.</text>
</comment>
<accession>A0ACB8SF26</accession>